<dbReference type="EMBL" id="JACCBX010000012">
    <property type="protein sequence ID" value="NYE08190.1"/>
    <property type="molecule type" value="Genomic_DNA"/>
</dbReference>
<dbReference type="Proteomes" id="UP000548423">
    <property type="component" value="Unassembled WGS sequence"/>
</dbReference>
<gene>
    <name evidence="1" type="ORF">F4694_005033</name>
</gene>
<name>A0A852TGY1_9BACI</name>
<reference evidence="2" key="2">
    <citation type="submission" date="2020-08" db="EMBL/GenBank/DDBJ databases">
        <title>The Agave Microbiome: Exploring the role of microbial communities in plant adaptations to desert environments.</title>
        <authorList>
            <person name="Partida-Martinez L.P."/>
        </authorList>
    </citation>
    <scope>NUCLEOTIDE SEQUENCE [LARGE SCALE GENOMIC DNA]</scope>
    <source>
        <strain evidence="2">AT2.8</strain>
    </source>
</reference>
<comment type="caution">
    <text evidence="1">The sequence shown here is derived from an EMBL/GenBank/DDBJ whole genome shotgun (WGS) entry which is preliminary data.</text>
</comment>
<evidence type="ECO:0000313" key="1">
    <source>
        <dbReference type="EMBL" id="NYE08190.1"/>
    </source>
</evidence>
<evidence type="ECO:0000313" key="2">
    <source>
        <dbReference type="Proteomes" id="UP000548423"/>
    </source>
</evidence>
<dbReference type="AlphaFoldDB" id="A0A852TGY1"/>
<protein>
    <submittedName>
        <fullName evidence="1">Uncharacterized protein</fullName>
    </submittedName>
</protein>
<reference evidence="2" key="1">
    <citation type="submission" date="2020-07" db="EMBL/GenBank/DDBJ databases">
        <authorList>
            <person name="Partida-Martinez L."/>
            <person name="Huntemann M."/>
            <person name="Clum A."/>
            <person name="Wang J."/>
            <person name="Palaniappan K."/>
            <person name="Ritter S."/>
            <person name="Chen I.-M."/>
            <person name="Stamatis D."/>
            <person name="Reddy T."/>
            <person name="O'Malley R."/>
            <person name="Daum C."/>
            <person name="Shapiro N."/>
            <person name="Ivanova N."/>
            <person name="Kyrpides N."/>
            <person name="Woyke T."/>
        </authorList>
    </citation>
    <scope>NUCLEOTIDE SEQUENCE [LARGE SCALE GENOMIC DNA]</scope>
    <source>
        <strain evidence="2">AT2.8</strain>
    </source>
</reference>
<proteinExistence type="predicted"/>
<sequence>MYRTNDIKLAEKILQLDKQRDELYEELMIKLGSRAHELIRALQNR</sequence>
<organism evidence="1 2">
    <name type="scientific">Neobacillus niacini</name>
    <dbReference type="NCBI Taxonomy" id="86668"/>
    <lineage>
        <taxon>Bacteria</taxon>
        <taxon>Bacillati</taxon>
        <taxon>Bacillota</taxon>
        <taxon>Bacilli</taxon>
        <taxon>Bacillales</taxon>
        <taxon>Bacillaceae</taxon>
        <taxon>Neobacillus</taxon>
    </lineage>
</organism>
<accession>A0A852TGY1</accession>